<feature type="region of interest" description="Disordered" evidence="5">
    <location>
        <begin position="298"/>
        <end position="419"/>
    </location>
</feature>
<feature type="compositionally biased region" description="Basic and acidic residues" evidence="5">
    <location>
        <begin position="317"/>
        <end position="399"/>
    </location>
</feature>
<dbReference type="GO" id="GO:0016020">
    <property type="term" value="C:membrane"/>
    <property type="evidence" value="ECO:0007669"/>
    <property type="project" value="UniProtKB-SubCell"/>
</dbReference>
<evidence type="ECO:0000256" key="3">
    <source>
        <dbReference type="ARBA" id="ARBA00022989"/>
    </source>
</evidence>
<dbReference type="SUPFAM" id="SSF103481">
    <property type="entry name" value="Multidrug resistance efflux transporter EmrE"/>
    <property type="match status" value="1"/>
</dbReference>
<organism evidence="7 8">
    <name type="scientific">Frankia alni (strain DSM 45986 / CECT 9034 / ACN14a)</name>
    <dbReference type="NCBI Taxonomy" id="326424"/>
    <lineage>
        <taxon>Bacteria</taxon>
        <taxon>Bacillati</taxon>
        <taxon>Actinomycetota</taxon>
        <taxon>Actinomycetes</taxon>
        <taxon>Frankiales</taxon>
        <taxon>Frankiaceae</taxon>
        <taxon>Frankia</taxon>
    </lineage>
</organism>
<reference evidence="7 8" key="1">
    <citation type="journal article" date="2007" name="Genome Res.">
        <title>Genome characteristics of facultatively symbiotic Frankia sp. strains reflect host range and host plant biogeography.</title>
        <authorList>
            <person name="Normand P."/>
            <person name="Lapierre P."/>
            <person name="Tisa L.S."/>
            <person name="Gogarten J.P."/>
            <person name="Alloisio N."/>
            <person name="Bagnarol E."/>
            <person name="Bassi C.A."/>
            <person name="Berry A.M."/>
            <person name="Bickhart D.M."/>
            <person name="Choisne N."/>
            <person name="Couloux A."/>
            <person name="Cournoyer B."/>
            <person name="Cruveiller S."/>
            <person name="Daubin V."/>
            <person name="Demange N."/>
            <person name="Francino M.P."/>
            <person name="Goltsman E."/>
            <person name="Huang Y."/>
            <person name="Kopp O.R."/>
            <person name="Labarre L."/>
            <person name="Lapidus A."/>
            <person name="Lavire C."/>
            <person name="Marechal J."/>
            <person name="Martinez M."/>
            <person name="Mastronunzio J.E."/>
            <person name="Mullin B.C."/>
            <person name="Niemann J."/>
            <person name="Pujic P."/>
            <person name="Rawnsley T."/>
            <person name="Rouy Z."/>
            <person name="Schenowitz C."/>
            <person name="Sellstedt A."/>
            <person name="Tavares F."/>
            <person name="Tomkins J.P."/>
            <person name="Vallenet D."/>
            <person name="Valverde C."/>
            <person name="Wall L.G."/>
            <person name="Wang Y."/>
            <person name="Medigue C."/>
            <person name="Benson D.R."/>
        </authorList>
    </citation>
    <scope>NUCLEOTIDE SEQUENCE [LARGE SCALE GENOMIC DNA]</scope>
    <source>
        <strain evidence="8">DSM 45986 / CECT 9034 / ACN14a</strain>
    </source>
</reference>
<name>Q0RTB6_FRAAA</name>
<gene>
    <name evidence="7" type="ordered locus">FRAAL0510</name>
</gene>
<evidence type="ECO:0000256" key="6">
    <source>
        <dbReference type="SAM" id="Phobius"/>
    </source>
</evidence>
<dbReference type="InterPro" id="IPR037185">
    <property type="entry name" value="EmrE-like"/>
</dbReference>
<proteinExistence type="predicted"/>
<comment type="subcellular location">
    <subcellularLocation>
        <location evidence="1">Membrane</location>
        <topology evidence="1">Multi-pass membrane protein</topology>
    </subcellularLocation>
</comment>
<evidence type="ECO:0008006" key="9">
    <source>
        <dbReference type="Google" id="ProtNLM"/>
    </source>
</evidence>
<accession>Q0RTB6</accession>
<evidence type="ECO:0000256" key="5">
    <source>
        <dbReference type="SAM" id="MobiDB-lite"/>
    </source>
</evidence>
<dbReference type="HOGENOM" id="CLU_760207_0_0_11"/>
<evidence type="ECO:0000256" key="2">
    <source>
        <dbReference type="ARBA" id="ARBA00022692"/>
    </source>
</evidence>
<dbReference type="RefSeq" id="WP_011601763.1">
    <property type="nucleotide sequence ID" value="NC_008278.1"/>
</dbReference>
<feature type="transmembrane region" description="Helical" evidence="6">
    <location>
        <begin position="106"/>
        <end position="126"/>
    </location>
</feature>
<dbReference type="Pfam" id="PF05653">
    <property type="entry name" value="Mg_trans_NIPA"/>
    <property type="match status" value="1"/>
</dbReference>
<feature type="transmembrane region" description="Helical" evidence="6">
    <location>
        <begin position="267"/>
        <end position="287"/>
    </location>
</feature>
<keyword evidence="3 6" id="KW-1133">Transmembrane helix</keyword>
<dbReference type="EMBL" id="CT573213">
    <property type="protein sequence ID" value="CAJ59185.1"/>
    <property type="molecule type" value="Genomic_DNA"/>
</dbReference>
<keyword evidence="8" id="KW-1185">Reference proteome</keyword>
<dbReference type="PANTHER" id="PTHR40761">
    <property type="entry name" value="CONSERVED INTEGRAL MEMBRANE ALANINE VALINE AND LEUCINE RICH PROTEIN-RELATED"/>
    <property type="match status" value="1"/>
</dbReference>
<feature type="transmembrane region" description="Helical" evidence="6">
    <location>
        <begin position="208"/>
        <end position="227"/>
    </location>
</feature>
<feature type="transmembrane region" description="Helical" evidence="6">
    <location>
        <begin position="239"/>
        <end position="261"/>
    </location>
</feature>
<keyword evidence="2 6" id="KW-0812">Transmembrane</keyword>
<evidence type="ECO:0000313" key="7">
    <source>
        <dbReference type="EMBL" id="CAJ59185.1"/>
    </source>
</evidence>
<dbReference type="STRING" id="326424.FRAAL0510"/>
<dbReference type="eggNOG" id="COG0697">
    <property type="taxonomic scope" value="Bacteria"/>
</dbReference>
<dbReference type="KEGG" id="fal:FRAAL0510"/>
<sequence>MSKALALGLPTAMVSAALYGVAPLVQARAARREEESSGLGLGLLARLVLRPLWLLGLAVEATSFLLEVYALSVAPVAMVAPVMALDMIIFTLLAQRVLGERISLTGWLGVGSMVAGVGLLAYAFASRAEVGSAASTDVLLAFLVLGLVFALVCAFLANVAAARSMIAGAAFGFGAAAGVCYAIATLATRQIGLAVNDRREGQSALADLLTTPTPYVLVLFSVLALGLQQRGLQGRAAVIAFPVTSGVSAFLPVTLGLTLFGEPAPDGAQRVAFVVAMVMVAAGIAALGRDRMAANRSVDELEGAAARPADGPGSGRPDPDRPGSGRPDVDRPDAGRPDVGRPDSRRADSDGLDPAERLDPERLDSEPLDSGRMDLERVDLGRSERVDSDLGRRTRHGDDPWNPPGRGDGGPGAALREFG</sequence>
<dbReference type="Gene3D" id="1.10.3730.20">
    <property type="match status" value="1"/>
</dbReference>
<evidence type="ECO:0000256" key="4">
    <source>
        <dbReference type="ARBA" id="ARBA00023136"/>
    </source>
</evidence>
<feature type="transmembrane region" description="Helical" evidence="6">
    <location>
        <begin position="69"/>
        <end position="94"/>
    </location>
</feature>
<feature type="transmembrane region" description="Helical" evidence="6">
    <location>
        <begin position="166"/>
        <end position="188"/>
    </location>
</feature>
<dbReference type="GO" id="GO:0015095">
    <property type="term" value="F:magnesium ion transmembrane transporter activity"/>
    <property type="evidence" value="ECO:0007669"/>
    <property type="project" value="InterPro"/>
</dbReference>
<dbReference type="InterPro" id="IPR008521">
    <property type="entry name" value="Mg_trans_NIPA"/>
</dbReference>
<dbReference type="Proteomes" id="UP000000657">
    <property type="component" value="Chromosome"/>
</dbReference>
<evidence type="ECO:0000313" key="8">
    <source>
        <dbReference type="Proteomes" id="UP000000657"/>
    </source>
</evidence>
<dbReference type="AlphaFoldDB" id="Q0RTB6"/>
<protein>
    <recommendedName>
        <fullName evidence="9">Integral membrane protein</fullName>
    </recommendedName>
</protein>
<dbReference type="PANTHER" id="PTHR40761:SF1">
    <property type="entry name" value="CONSERVED INTEGRAL MEMBRANE ALANINE VALINE AND LEUCINE RICH PROTEIN-RELATED"/>
    <property type="match status" value="1"/>
</dbReference>
<keyword evidence="4 6" id="KW-0472">Membrane</keyword>
<feature type="transmembrane region" description="Helical" evidence="6">
    <location>
        <begin position="138"/>
        <end position="159"/>
    </location>
</feature>
<evidence type="ECO:0000256" key="1">
    <source>
        <dbReference type="ARBA" id="ARBA00004141"/>
    </source>
</evidence>